<gene>
    <name evidence="6" type="primary">rex2</name>
    <name evidence="6" type="ORF">GLX27_002917</name>
</gene>
<reference evidence="6 7" key="1">
    <citation type="journal article" date="2020" name="Elife">
        <title>Loss of centromere function drives karyotype evolution in closely related Malassezia species.</title>
        <authorList>
            <person name="Sankaranarayanan S.R."/>
            <person name="Ianiri G."/>
            <person name="Coelho M.A."/>
            <person name="Reza M.H."/>
            <person name="Thimmappa B.C."/>
            <person name="Ganguly P."/>
            <person name="Vadnala R.N."/>
            <person name="Sun S."/>
            <person name="Siddharthan R."/>
            <person name="Tellgren-Roth C."/>
            <person name="Dawson T.L."/>
            <person name="Heitman J."/>
            <person name="Sanyal K."/>
        </authorList>
    </citation>
    <scope>NUCLEOTIDE SEQUENCE [LARGE SCALE GENOMIC DNA]</scope>
    <source>
        <strain evidence="6">CBS14141</strain>
    </source>
</reference>
<evidence type="ECO:0000256" key="2">
    <source>
        <dbReference type="ARBA" id="ARBA00022722"/>
    </source>
</evidence>
<keyword evidence="3" id="KW-0378">Hydrolase</keyword>
<dbReference type="InterPro" id="IPR022894">
    <property type="entry name" value="Oligoribonuclease"/>
</dbReference>
<name>A0ABY8ETJ1_MALFU</name>
<evidence type="ECO:0000259" key="5">
    <source>
        <dbReference type="SMART" id="SM00479"/>
    </source>
</evidence>
<comment type="similarity">
    <text evidence="1">Belongs to the oligoribonuclease family.</text>
</comment>
<dbReference type="PANTHER" id="PTHR11046">
    <property type="entry name" value="OLIGORIBONUCLEASE, MITOCHONDRIAL"/>
    <property type="match status" value="1"/>
</dbReference>
<keyword evidence="2" id="KW-0540">Nuclease</keyword>
<accession>A0ABY8ETJ1</accession>
<dbReference type="Pfam" id="PF00929">
    <property type="entry name" value="RNase_T"/>
    <property type="match status" value="1"/>
</dbReference>
<dbReference type="InterPro" id="IPR012337">
    <property type="entry name" value="RNaseH-like_sf"/>
</dbReference>
<feature type="domain" description="Exonuclease" evidence="5">
    <location>
        <begin position="19"/>
        <end position="196"/>
    </location>
</feature>
<dbReference type="EMBL" id="CP046236">
    <property type="protein sequence ID" value="WFD48249.1"/>
    <property type="molecule type" value="Genomic_DNA"/>
</dbReference>
<dbReference type="InterPro" id="IPR013520">
    <property type="entry name" value="Ribonucl_H"/>
</dbReference>
<dbReference type="SMART" id="SM00479">
    <property type="entry name" value="EXOIII"/>
    <property type="match status" value="1"/>
</dbReference>
<dbReference type="PANTHER" id="PTHR11046:SF0">
    <property type="entry name" value="OLIGORIBONUCLEASE, MITOCHONDRIAL"/>
    <property type="match status" value="1"/>
</dbReference>
<dbReference type="SUPFAM" id="SSF53098">
    <property type="entry name" value="Ribonuclease H-like"/>
    <property type="match status" value="1"/>
</dbReference>
<evidence type="ECO:0000256" key="4">
    <source>
        <dbReference type="ARBA" id="ARBA00022839"/>
    </source>
</evidence>
<dbReference type="Proteomes" id="UP000818624">
    <property type="component" value="Chromosome 3"/>
</dbReference>
<protein>
    <submittedName>
        <fullName evidence="6">Phosphatidylinositol 3,4,5-trisphosphate-dependent Rac exchanger 2 protein</fullName>
    </submittedName>
</protein>
<organism evidence="6 7">
    <name type="scientific">Malassezia furfur</name>
    <name type="common">Pityriasis versicolor infection agent</name>
    <name type="synonym">Pityrosporum furfur</name>
    <dbReference type="NCBI Taxonomy" id="55194"/>
    <lineage>
        <taxon>Eukaryota</taxon>
        <taxon>Fungi</taxon>
        <taxon>Dikarya</taxon>
        <taxon>Basidiomycota</taxon>
        <taxon>Ustilaginomycotina</taxon>
        <taxon>Malasseziomycetes</taxon>
        <taxon>Malasseziales</taxon>
        <taxon>Malasseziaceae</taxon>
        <taxon>Malassezia</taxon>
    </lineage>
</organism>
<dbReference type="Gene3D" id="3.30.420.10">
    <property type="entry name" value="Ribonuclease H-like superfamily/Ribonuclease H"/>
    <property type="match status" value="1"/>
</dbReference>
<keyword evidence="7" id="KW-1185">Reference proteome</keyword>
<evidence type="ECO:0000313" key="6">
    <source>
        <dbReference type="EMBL" id="WFD48249.1"/>
    </source>
</evidence>
<dbReference type="NCBIfam" id="NF003765">
    <property type="entry name" value="PRK05359.1"/>
    <property type="match status" value="1"/>
</dbReference>
<evidence type="ECO:0000256" key="1">
    <source>
        <dbReference type="ARBA" id="ARBA00009921"/>
    </source>
</evidence>
<proteinExistence type="inferred from homology"/>
<dbReference type="CDD" id="cd06135">
    <property type="entry name" value="Orn"/>
    <property type="match status" value="1"/>
</dbReference>
<dbReference type="InterPro" id="IPR036397">
    <property type="entry name" value="RNaseH_sf"/>
</dbReference>
<evidence type="ECO:0000256" key="3">
    <source>
        <dbReference type="ARBA" id="ARBA00022801"/>
    </source>
</evidence>
<sequence length="201" mass="22250">MAPIPPPAPTRVLSREDGPLVWIDCEMTGLDPRKERLLEVACVITDGDLRPVDKGVSYVIVTPPAVLAQMDAWCTSTHKETGLTDACLAPDAPSHDDVRTALLAYVLDRVPGKGDACLAGNTVHADKSFLVNEMPELVAHLHYRIVDVSTIKELVRRWYGAERVWAPPRDAVRHRALDDIRGSIAELAFYRKTVFVDRVCT</sequence>
<evidence type="ECO:0000313" key="7">
    <source>
        <dbReference type="Proteomes" id="UP000818624"/>
    </source>
</evidence>
<keyword evidence="4" id="KW-0269">Exonuclease</keyword>